<dbReference type="OrthoDB" id="9805828at2"/>
<evidence type="ECO:0000256" key="1">
    <source>
        <dbReference type="ARBA" id="ARBA00022617"/>
    </source>
</evidence>
<dbReference type="InterPro" id="IPR036909">
    <property type="entry name" value="Cyt_c-like_dom_sf"/>
</dbReference>
<dbReference type="SUPFAM" id="SSF46626">
    <property type="entry name" value="Cytochrome c"/>
    <property type="match status" value="1"/>
</dbReference>
<feature type="domain" description="Cytochrome c" evidence="5">
    <location>
        <begin position="18"/>
        <end position="132"/>
    </location>
</feature>
<dbReference type="AlphaFoldDB" id="A0A2M8J2B0"/>
<proteinExistence type="predicted"/>
<gene>
    <name evidence="6" type="ORF">CVM52_09645</name>
</gene>
<keyword evidence="2 4" id="KW-0479">Metal-binding</keyword>
<keyword evidence="7" id="KW-1185">Reference proteome</keyword>
<dbReference type="GO" id="GO:0020037">
    <property type="term" value="F:heme binding"/>
    <property type="evidence" value="ECO:0007669"/>
    <property type="project" value="InterPro"/>
</dbReference>
<evidence type="ECO:0000313" key="6">
    <source>
        <dbReference type="EMBL" id="PJE36905.1"/>
    </source>
</evidence>
<sequence>MCTALLAAGPAPAAESGGDAAKGEAEFRKCRACHSIVGGDGEVIFRGGRNGPNLWGVAGRQAGSLADFNYSPDMVRAGEAGLVWSEAEFRRYTQDPRGYLGDYLGDDGAKSYMTFRLKSGAEDIWAYLVSVGPDAAGE</sequence>
<evidence type="ECO:0000256" key="3">
    <source>
        <dbReference type="ARBA" id="ARBA00023004"/>
    </source>
</evidence>
<dbReference type="GO" id="GO:0009055">
    <property type="term" value="F:electron transfer activity"/>
    <property type="evidence" value="ECO:0007669"/>
    <property type="project" value="InterPro"/>
</dbReference>
<dbReference type="Gene3D" id="1.10.760.10">
    <property type="entry name" value="Cytochrome c-like domain"/>
    <property type="match status" value="1"/>
</dbReference>
<dbReference type="Proteomes" id="UP000231553">
    <property type="component" value="Unassembled WGS sequence"/>
</dbReference>
<evidence type="ECO:0000313" key="7">
    <source>
        <dbReference type="Proteomes" id="UP000231553"/>
    </source>
</evidence>
<reference evidence="6 7" key="1">
    <citation type="journal article" date="2018" name="Int. J. Syst. Evol. Microbiol.">
        <title>Pseudooceanicola lipolyticus sp. nov., a marine alphaproteobacterium, reclassification of Oceanicola flagellatus as Pseudooceanicola flagellatus comb. nov. and emended description of the genus Pseudooceanicola.</title>
        <authorList>
            <person name="Huang M.-M."/>
            <person name="Guo L.-L."/>
            <person name="Wu Y.-H."/>
            <person name="Lai Q.-L."/>
            <person name="Shao Z.-Z."/>
            <person name="Wang C.-S."/>
            <person name="Wu M."/>
            <person name="Xu X.-W."/>
        </authorList>
    </citation>
    <scope>NUCLEOTIDE SEQUENCE [LARGE SCALE GENOMIC DNA]</scope>
    <source>
        <strain evidence="6 7">157</strain>
    </source>
</reference>
<protein>
    <submittedName>
        <fullName evidence="6">Cytochrome C</fullName>
    </submittedName>
</protein>
<dbReference type="PROSITE" id="PS51007">
    <property type="entry name" value="CYTC"/>
    <property type="match status" value="1"/>
</dbReference>
<accession>A0A2M8J2B0</accession>
<keyword evidence="1 4" id="KW-0349">Heme</keyword>
<evidence type="ECO:0000259" key="5">
    <source>
        <dbReference type="PROSITE" id="PS51007"/>
    </source>
</evidence>
<name>A0A2M8J2B0_9RHOB</name>
<comment type="caution">
    <text evidence="6">The sequence shown here is derived from an EMBL/GenBank/DDBJ whole genome shotgun (WGS) entry which is preliminary data.</text>
</comment>
<evidence type="ECO:0000256" key="4">
    <source>
        <dbReference type="PROSITE-ProRule" id="PRU00433"/>
    </source>
</evidence>
<dbReference type="InterPro" id="IPR009056">
    <property type="entry name" value="Cyt_c-like_dom"/>
</dbReference>
<dbReference type="EMBL" id="PGTB01000027">
    <property type="protein sequence ID" value="PJE36905.1"/>
    <property type="molecule type" value="Genomic_DNA"/>
</dbReference>
<dbReference type="GO" id="GO:0046872">
    <property type="term" value="F:metal ion binding"/>
    <property type="evidence" value="ECO:0007669"/>
    <property type="project" value="UniProtKB-KW"/>
</dbReference>
<organism evidence="6 7">
    <name type="scientific">Pseudooceanicola lipolyticus</name>
    <dbReference type="NCBI Taxonomy" id="2029104"/>
    <lineage>
        <taxon>Bacteria</taxon>
        <taxon>Pseudomonadati</taxon>
        <taxon>Pseudomonadota</taxon>
        <taxon>Alphaproteobacteria</taxon>
        <taxon>Rhodobacterales</taxon>
        <taxon>Paracoccaceae</taxon>
        <taxon>Pseudooceanicola</taxon>
    </lineage>
</organism>
<keyword evidence="3 4" id="KW-0408">Iron</keyword>
<evidence type="ECO:0000256" key="2">
    <source>
        <dbReference type="ARBA" id="ARBA00022723"/>
    </source>
</evidence>